<gene>
    <name evidence="1" type="ORF">S06H3_49247</name>
</gene>
<protein>
    <submittedName>
        <fullName evidence="1">Uncharacterized protein</fullName>
    </submittedName>
</protein>
<evidence type="ECO:0000313" key="1">
    <source>
        <dbReference type="EMBL" id="GAI33946.1"/>
    </source>
</evidence>
<sequence>FNNANLSSVALVITADGAGVGVGNIKTNRA</sequence>
<proteinExistence type="predicted"/>
<dbReference type="AlphaFoldDB" id="X1NUQ4"/>
<comment type="caution">
    <text evidence="1">The sequence shown here is derived from an EMBL/GenBank/DDBJ whole genome shotgun (WGS) entry which is preliminary data.</text>
</comment>
<organism evidence="1">
    <name type="scientific">marine sediment metagenome</name>
    <dbReference type="NCBI Taxonomy" id="412755"/>
    <lineage>
        <taxon>unclassified sequences</taxon>
        <taxon>metagenomes</taxon>
        <taxon>ecological metagenomes</taxon>
    </lineage>
</organism>
<feature type="non-terminal residue" evidence="1">
    <location>
        <position position="1"/>
    </location>
</feature>
<accession>X1NUQ4</accession>
<dbReference type="EMBL" id="BARV01031083">
    <property type="protein sequence ID" value="GAI33946.1"/>
    <property type="molecule type" value="Genomic_DNA"/>
</dbReference>
<reference evidence="1" key="1">
    <citation type="journal article" date="2014" name="Front. Microbiol.">
        <title>High frequency of phylogenetically diverse reductive dehalogenase-homologous genes in deep subseafloor sedimentary metagenomes.</title>
        <authorList>
            <person name="Kawai M."/>
            <person name="Futagami T."/>
            <person name="Toyoda A."/>
            <person name="Takaki Y."/>
            <person name="Nishi S."/>
            <person name="Hori S."/>
            <person name="Arai W."/>
            <person name="Tsubouchi T."/>
            <person name="Morono Y."/>
            <person name="Uchiyama I."/>
            <person name="Ito T."/>
            <person name="Fujiyama A."/>
            <person name="Inagaki F."/>
            <person name="Takami H."/>
        </authorList>
    </citation>
    <scope>NUCLEOTIDE SEQUENCE</scope>
    <source>
        <strain evidence="1">Expedition CK06-06</strain>
    </source>
</reference>
<name>X1NUQ4_9ZZZZ</name>